<dbReference type="RefSeq" id="WP_052308504.1">
    <property type="nucleotide sequence ID" value="NZ_NCTK01000001.1"/>
</dbReference>
<dbReference type="Pfam" id="PF08388">
    <property type="entry name" value="GIIM"/>
    <property type="match status" value="1"/>
</dbReference>
<dbReference type="GO" id="GO:0003964">
    <property type="term" value="F:RNA-directed DNA polymerase activity"/>
    <property type="evidence" value="ECO:0007669"/>
    <property type="project" value="UniProtKB-KW"/>
</dbReference>
<dbReference type="InterPro" id="IPR003615">
    <property type="entry name" value="HNH_nuc"/>
</dbReference>
<protein>
    <submittedName>
        <fullName evidence="3">Group II intron reverse transcriptase/maturase</fullName>
    </submittedName>
</protein>
<comment type="caution">
    <text evidence="3">The sequence shown here is derived from an EMBL/GenBank/DDBJ whole genome shotgun (WGS) entry which is preliminary data.</text>
</comment>
<dbReference type="Proteomes" id="UP000216164">
    <property type="component" value="Unassembled WGS sequence"/>
</dbReference>
<dbReference type="GO" id="GO:0004519">
    <property type="term" value="F:endonuclease activity"/>
    <property type="evidence" value="ECO:0007669"/>
    <property type="project" value="InterPro"/>
</dbReference>
<dbReference type="Pfam" id="PF00078">
    <property type="entry name" value="RVT_1"/>
    <property type="match status" value="1"/>
</dbReference>
<name>A0AAP7ZNB5_RALSL</name>
<keyword evidence="3" id="KW-0548">Nucleotidyltransferase</keyword>
<comment type="similarity">
    <text evidence="1">Belongs to the bacterial reverse transcriptase family.</text>
</comment>
<dbReference type="Gene3D" id="1.10.30.50">
    <property type="match status" value="1"/>
</dbReference>
<dbReference type="NCBIfam" id="TIGR04416">
    <property type="entry name" value="group_II_RT_mat"/>
    <property type="match status" value="1"/>
</dbReference>
<dbReference type="PROSITE" id="PS50878">
    <property type="entry name" value="RT_POL"/>
    <property type="match status" value="1"/>
</dbReference>
<dbReference type="CDD" id="cd00085">
    <property type="entry name" value="HNHc"/>
    <property type="match status" value="1"/>
</dbReference>
<dbReference type="PANTHER" id="PTHR34047:SF10">
    <property type="entry name" value="GROUP II INTRON-ASSOCIATED OPEN READING FRAME"/>
    <property type="match status" value="1"/>
</dbReference>
<dbReference type="GO" id="GO:0003676">
    <property type="term" value="F:nucleic acid binding"/>
    <property type="evidence" value="ECO:0007669"/>
    <property type="project" value="InterPro"/>
</dbReference>
<evidence type="ECO:0000313" key="3">
    <source>
        <dbReference type="EMBL" id="OYQ13573.1"/>
    </source>
</evidence>
<accession>A0AAP7ZNB5</accession>
<dbReference type="Pfam" id="PF13655">
    <property type="entry name" value="RVT_N"/>
    <property type="match status" value="1"/>
</dbReference>
<gene>
    <name evidence="3" type="ORF">B7R77_10090</name>
</gene>
<dbReference type="InterPro" id="IPR002711">
    <property type="entry name" value="HNH"/>
</dbReference>
<sequence length="565" mass="64525">MNANQACAASHTKLEWHGLDWRQIESNVKRLQARIAKAVAQGRWNKVKALQRLLSASFHGKAVAVKRVTDNRGKNTPGVDGTLWSTPEHKAQAVTTLCRRGYRAQPLRRVHIPKANGKLRPLGIPTMRDRAIQALHLLALEPVAETTADGDSYGFRPERSTADAIEAIFNVLAKKGAVTWVLEADIKGCFDNISHEWLMAHVPTDRLVLKQWLKAGYCERGQLHDTHAGTPQGGIISPVLANMTLDGLQALVEGSFLKANKQPRFRVIRYADDFIVTGDSKEMLEHTIRPMIENFLAERGLVLSPDKTRITHIDEGFDFLGQNVRKYGGKLLIKPSLKNYTAFIEDIRETISAHKQAKTESLIAALNPKIRGWANYHRHVVSTEVFHKADHEIFCALWKWTQRRHPHKSKGWIRQKYFRRMNGRSWVFAADTLDRRGRLVVMRITFANDVKIKRHVKIRREANPHATEFRDYFAERRQYKAAQRKSMQHRQVDLWFQQQGTCPVCGQPIDLGADFDEHHIQPRQRGGSDDWDNLVLLHPNCHRQVHHAMNNVKLPAFLMDGLAKA</sequence>
<dbReference type="PANTHER" id="PTHR34047">
    <property type="entry name" value="NUCLEAR INTRON MATURASE 1, MITOCHONDRIAL-RELATED"/>
    <property type="match status" value="1"/>
</dbReference>
<dbReference type="Pfam" id="PF01844">
    <property type="entry name" value="HNH"/>
    <property type="match status" value="1"/>
</dbReference>
<dbReference type="InterPro" id="IPR000477">
    <property type="entry name" value="RT_dom"/>
</dbReference>
<dbReference type="AlphaFoldDB" id="A0AAP7ZNB5"/>
<dbReference type="InterPro" id="IPR043502">
    <property type="entry name" value="DNA/RNA_pol_sf"/>
</dbReference>
<dbReference type="SMART" id="SM00507">
    <property type="entry name" value="HNHc"/>
    <property type="match status" value="1"/>
</dbReference>
<keyword evidence="3" id="KW-0695">RNA-directed DNA polymerase</keyword>
<dbReference type="EMBL" id="NCTK01000001">
    <property type="protein sequence ID" value="OYQ13573.1"/>
    <property type="molecule type" value="Genomic_DNA"/>
</dbReference>
<dbReference type="SUPFAM" id="SSF56672">
    <property type="entry name" value="DNA/RNA polymerases"/>
    <property type="match status" value="1"/>
</dbReference>
<evidence type="ECO:0000313" key="4">
    <source>
        <dbReference type="Proteomes" id="UP000216164"/>
    </source>
</evidence>
<dbReference type="InterPro" id="IPR025960">
    <property type="entry name" value="RVT_N"/>
</dbReference>
<keyword evidence="3" id="KW-0808">Transferase</keyword>
<evidence type="ECO:0000256" key="1">
    <source>
        <dbReference type="ARBA" id="ARBA00034120"/>
    </source>
</evidence>
<proteinExistence type="inferred from homology"/>
<feature type="domain" description="Reverse transcriptase" evidence="2">
    <location>
        <begin position="93"/>
        <end position="324"/>
    </location>
</feature>
<dbReference type="CDD" id="cd01651">
    <property type="entry name" value="RT_G2_intron"/>
    <property type="match status" value="1"/>
</dbReference>
<evidence type="ECO:0000259" key="2">
    <source>
        <dbReference type="PROSITE" id="PS50878"/>
    </source>
</evidence>
<dbReference type="GO" id="GO:0008270">
    <property type="term" value="F:zinc ion binding"/>
    <property type="evidence" value="ECO:0007669"/>
    <property type="project" value="InterPro"/>
</dbReference>
<reference evidence="3 4" key="1">
    <citation type="submission" date="2017-04" db="EMBL/GenBank/DDBJ databases">
        <title>Genome Announcement: Closed genomes of Ralstonia solanacearum strains K60, UW551, and UW700.</title>
        <authorList>
            <person name="Hayes M."/>
            <person name="Macintyre A.M."/>
            <person name="Allen C."/>
        </authorList>
    </citation>
    <scope>NUCLEOTIDE SEQUENCE [LARGE SCALE GENOMIC DNA]</scope>
    <source>
        <strain evidence="3 4">UW25</strain>
    </source>
</reference>
<dbReference type="InterPro" id="IPR013597">
    <property type="entry name" value="Mat_intron_G2"/>
</dbReference>
<dbReference type="InterPro" id="IPR030931">
    <property type="entry name" value="Group_II_RT_mat"/>
</dbReference>
<organism evidence="3 4">
    <name type="scientific">Ralstonia solanacearum K60</name>
    <dbReference type="NCBI Taxonomy" id="1091042"/>
    <lineage>
        <taxon>Bacteria</taxon>
        <taxon>Pseudomonadati</taxon>
        <taxon>Pseudomonadota</taxon>
        <taxon>Betaproteobacteria</taxon>
        <taxon>Burkholderiales</taxon>
        <taxon>Burkholderiaceae</taxon>
        <taxon>Ralstonia</taxon>
        <taxon>Ralstonia solanacearum species complex</taxon>
    </lineage>
</organism>
<dbReference type="InterPro" id="IPR051083">
    <property type="entry name" value="GrpII_Intron_Splice-Mob/Def"/>
</dbReference>